<evidence type="ECO:0000313" key="2">
    <source>
        <dbReference type="Proteomes" id="UP000217199"/>
    </source>
</evidence>
<accession>A0A286UHC5</accession>
<dbReference type="AlphaFoldDB" id="A0A286UHC5"/>
<dbReference type="EMBL" id="NBII01000005">
    <property type="protein sequence ID" value="PAV19026.1"/>
    <property type="molecule type" value="Genomic_DNA"/>
</dbReference>
<comment type="caution">
    <text evidence="1">The sequence shown here is derived from an EMBL/GenBank/DDBJ whole genome shotgun (WGS) entry which is preliminary data.</text>
</comment>
<gene>
    <name evidence="1" type="ORF">PNOK_0587000</name>
</gene>
<reference evidence="1 2" key="1">
    <citation type="journal article" date="2017" name="Mol. Ecol.">
        <title>Comparative and population genomic landscape of Phellinus noxius: A hypervariable fungus causing root rot in trees.</title>
        <authorList>
            <person name="Chung C.L."/>
            <person name="Lee T.J."/>
            <person name="Akiba M."/>
            <person name="Lee H.H."/>
            <person name="Kuo T.H."/>
            <person name="Liu D."/>
            <person name="Ke H.M."/>
            <person name="Yokoi T."/>
            <person name="Roa M.B."/>
            <person name="Lu M.J."/>
            <person name="Chang Y.Y."/>
            <person name="Ann P.J."/>
            <person name="Tsai J.N."/>
            <person name="Chen C.Y."/>
            <person name="Tzean S.S."/>
            <person name="Ota Y."/>
            <person name="Hattori T."/>
            <person name="Sahashi N."/>
            <person name="Liou R.F."/>
            <person name="Kikuchi T."/>
            <person name="Tsai I.J."/>
        </authorList>
    </citation>
    <scope>NUCLEOTIDE SEQUENCE [LARGE SCALE GENOMIC DNA]</scope>
    <source>
        <strain evidence="1 2">FFPRI411160</strain>
    </source>
</reference>
<organism evidence="1 2">
    <name type="scientific">Pyrrhoderma noxium</name>
    <dbReference type="NCBI Taxonomy" id="2282107"/>
    <lineage>
        <taxon>Eukaryota</taxon>
        <taxon>Fungi</taxon>
        <taxon>Dikarya</taxon>
        <taxon>Basidiomycota</taxon>
        <taxon>Agaricomycotina</taxon>
        <taxon>Agaricomycetes</taxon>
        <taxon>Hymenochaetales</taxon>
        <taxon>Hymenochaetaceae</taxon>
        <taxon>Pyrrhoderma</taxon>
    </lineage>
</organism>
<protein>
    <submittedName>
        <fullName evidence="1">Uncharacterized protein</fullName>
    </submittedName>
</protein>
<dbReference type="Proteomes" id="UP000217199">
    <property type="component" value="Unassembled WGS sequence"/>
</dbReference>
<name>A0A286UHC5_9AGAM</name>
<keyword evidence="2" id="KW-1185">Reference proteome</keyword>
<sequence length="77" mass="8843">MIQSPYFLVTGAAFSLSNHHGVLHSGGQDLYAGMRSVVMGFLSKWTLQFAWDPVSTYSLRHTPERLMQFGQMRCLYW</sequence>
<dbReference type="InParanoid" id="A0A286UHC5"/>
<evidence type="ECO:0000313" key="1">
    <source>
        <dbReference type="EMBL" id="PAV19026.1"/>
    </source>
</evidence>
<proteinExistence type="predicted"/>